<dbReference type="GO" id="GO:0015031">
    <property type="term" value="P:protein transport"/>
    <property type="evidence" value="ECO:0007669"/>
    <property type="project" value="InterPro"/>
</dbReference>
<dbReference type="NCBIfam" id="TIGR01843">
    <property type="entry name" value="type_I_hlyD"/>
    <property type="match status" value="1"/>
</dbReference>
<dbReference type="InterPro" id="IPR058982">
    <property type="entry name" value="Beta-barrel_AprE"/>
</dbReference>
<dbReference type="InterPro" id="IPR050739">
    <property type="entry name" value="MFP"/>
</dbReference>
<keyword evidence="5 9" id="KW-0997">Cell inner membrane</keyword>
<dbReference type="PANTHER" id="PTHR30386:SF17">
    <property type="entry name" value="ALKALINE PROTEASE SECRETION PROTEIN APRE"/>
    <property type="match status" value="1"/>
</dbReference>
<keyword evidence="8 9" id="KW-0472">Membrane</keyword>
<comment type="similarity">
    <text evidence="2 9">Belongs to the membrane fusion protein (MFP) (TC 8.A.1) family.</text>
</comment>
<dbReference type="STRING" id="870908.SAMN04488044_1575"/>
<dbReference type="Gene3D" id="2.40.50.100">
    <property type="match status" value="1"/>
</dbReference>
<dbReference type="InterPro" id="IPR058781">
    <property type="entry name" value="HH_AprE-like"/>
</dbReference>
<dbReference type="EMBL" id="FQWM01000002">
    <property type="protein sequence ID" value="SHG90370.1"/>
    <property type="molecule type" value="Genomic_DNA"/>
</dbReference>
<evidence type="ECO:0000256" key="10">
    <source>
        <dbReference type="SAM" id="Coils"/>
    </source>
</evidence>
<name>A0A1M5NLE0_9RHOB</name>
<protein>
    <recommendedName>
        <fullName evidence="9">Membrane fusion protein (MFP) family protein</fullName>
    </recommendedName>
</protein>
<evidence type="ECO:0000259" key="12">
    <source>
        <dbReference type="Pfam" id="PF26002"/>
    </source>
</evidence>
<keyword evidence="4 9" id="KW-1003">Cell membrane</keyword>
<evidence type="ECO:0000256" key="2">
    <source>
        <dbReference type="ARBA" id="ARBA00009477"/>
    </source>
</evidence>
<feature type="domain" description="AprE-like beta-barrel" evidence="12">
    <location>
        <begin position="321"/>
        <end position="410"/>
    </location>
</feature>
<dbReference type="Pfam" id="PF26002">
    <property type="entry name" value="Beta-barrel_AprE"/>
    <property type="match status" value="1"/>
</dbReference>
<organism evidence="13 14">
    <name type="scientific">Cognatishimia maritima</name>
    <dbReference type="NCBI Taxonomy" id="870908"/>
    <lineage>
        <taxon>Bacteria</taxon>
        <taxon>Pseudomonadati</taxon>
        <taxon>Pseudomonadota</taxon>
        <taxon>Alphaproteobacteria</taxon>
        <taxon>Rhodobacterales</taxon>
        <taxon>Paracoccaceae</taxon>
        <taxon>Cognatishimia</taxon>
    </lineage>
</organism>
<evidence type="ECO:0000256" key="1">
    <source>
        <dbReference type="ARBA" id="ARBA00004377"/>
    </source>
</evidence>
<dbReference type="OrthoDB" id="9810980at2"/>
<reference evidence="14" key="1">
    <citation type="submission" date="2016-11" db="EMBL/GenBank/DDBJ databases">
        <authorList>
            <person name="Varghese N."/>
            <person name="Submissions S."/>
        </authorList>
    </citation>
    <scope>NUCLEOTIDE SEQUENCE [LARGE SCALE GENOMIC DNA]</scope>
    <source>
        <strain evidence="14">DSM 28223</strain>
    </source>
</reference>
<feature type="domain" description="AprE-like long alpha-helical hairpin" evidence="11">
    <location>
        <begin position="89"/>
        <end position="276"/>
    </location>
</feature>
<evidence type="ECO:0000313" key="13">
    <source>
        <dbReference type="EMBL" id="SHG90370.1"/>
    </source>
</evidence>
<dbReference type="AlphaFoldDB" id="A0A1M5NLE0"/>
<dbReference type="PANTHER" id="PTHR30386">
    <property type="entry name" value="MEMBRANE FUSION SUBUNIT OF EMRAB-TOLC MULTIDRUG EFFLUX PUMP"/>
    <property type="match status" value="1"/>
</dbReference>
<dbReference type="GO" id="GO:0005886">
    <property type="term" value="C:plasma membrane"/>
    <property type="evidence" value="ECO:0007669"/>
    <property type="project" value="UniProtKB-SubCell"/>
</dbReference>
<keyword evidence="6 9" id="KW-0812">Transmembrane</keyword>
<dbReference type="InterPro" id="IPR010129">
    <property type="entry name" value="T1SS_HlyD"/>
</dbReference>
<evidence type="ECO:0000256" key="7">
    <source>
        <dbReference type="ARBA" id="ARBA00022989"/>
    </source>
</evidence>
<gene>
    <name evidence="13" type="ORF">SAMN04488044_1575</name>
</gene>
<evidence type="ECO:0000259" key="11">
    <source>
        <dbReference type="Pfam" id="PF25994"/>
    </source>
</evidence>
<dbReference type="PRINTS" id="PR01490">
    <property type="entry name" value="RTXTOXIND"/>
</dbReference>
<dbReference type="Proteomes" id="UP000184211">
    <property type="component" value="Unassembled WGS sequence"/>
</dbReference>
<comment type="subcellular location">
    <subcellularLocation>
        <location evidence="1 9">Cell inner membrane</location>
        <topology evidence="1 9">Single-pass membrane protein</topology>
    </subcellularLocation>
</comment>
<evidence type="ECO:0000256" key="3">
    <source>
        <dbReference type="ARBA" id="ARBA00022448"/>
    </source>
</evidence>
<keyword evidence="10" id="KW-0175">Coiled coil</keyword>
<dbReference type="RefSeq" id="WP_072792236.1">
    <property type="nucleotide sequence ID" value="NZ_FQWM01000002.1"/>
</dbReference>
<feature type="coiled-coil region" evidence="10">
    <location>
        <begin position="150"/>
        <end position="198"/>
    </location>
</feature>
<keyword evidence="14" id="KW-1185">Reference proteome</keyword>
<keyword evidence="7 9" id="KW-1133">Transmembrane helix</keyword>
<evidence type="ECO:0000256" key="9">
    <source>
        <dbReference type="RuleBase" id="RU365093"/>
    </source>
</evidence>
<proteinExistence type="inferred from homology"/>
<accession>A0A1M5NLE0</accession>
<sequence length="434" mass="48200">MPTDTSFSATRYLVVGFLALAALVVGFGTWSIATEISGAVIASGRIEVDRNRQVVQHLDGGVVEQILVDEGDTVAAGDPLIVLDDTLIKSELTILEGQLYELMARRGRLVSERDDADQISFDAELLEAAAKSPEIQDLVDGQSRLFAARKVTLEQEIEQLGKRREQITDQVAGIRAQSDALNRQLELIAEELEDQQSLLDKGLAQATRVLNLLREEARLSGQVGELTASKAQAAGRITEIDIEILKLRTSRREEAITTLRDLQYRELEQLEARNALKERLSRLAIRAPVSGIVYGLNVFAEKSVIRPADPLLFLVPQDRPLVIAAQIEPIHIEQVHVGQDVILRFSTFDQRTTPELNGIVSQVSADIFVDEATQQSYYRAEILVNEGELDKLGENLVLIPGMPVESFLKTDNRTPLAYLVKPFTDYFTKAFRES</sequence>
<dbReference type="Pfam" id="PF25994">
    <property type="entry name" value="HH_AprE"/>
    <property type="match status" value="1"/>
</dbReference>
<dbReference type="Gene3D" id="2.40.30.170">
    <property type="match status" value="1"/>
</dbReference>
<evidence type="ECO:0000256" key="6">
    <source>
        <dbReference type="ARBA" id="ARBA00022692"/>
    </source>
</evidence>
<evidence type="ECO:0000313" key="14">
    <source>
        <dbReference type="Proteomes" id="UP000184211"/>
    </source>
</evidence>
<evidence type="ECO:0000256" key="5">
    <source>
        <dbReference type="ARBA" id="ARBA00022519"/>
    </source>
</evidence>
<keyword evidence="3 9" id="KW-0813">Transport</keyword>
<evidence type="ECO:0000256" key="8">
    <source>
        <dbReference type="ARBA" id="ARBA00023136"/>
    </source>
</evidence>
<feature type="transmembrane region" description="Helical" evidence="9">
    <location>
        <begin position="12"/>
        <end position="33"/>
    </location>
</feature>
<evidence type="ECO:0000256" key="4">
    <source>
        <dbReference type="ARBA" id="ARBA00022475"/>
    </source>
</evidence>